<evidence type="ECO:0000256" key="1">
    <source>
        <dbReference type="ARBA" id="ARBA00022898"/>
    </source>
</evidence>
<dbReference type="InterPro" id="IPR050478">
    <property type="entry name" value="Ethylene_sulfur-biosynth"/>
</dbReference>
<dbReference type="PANTHER" id="PTHR43795:SF39">
    <property type="entry name" value="AMINOTRANSFERASE CLASS I_CLASSII DOMAIN-CONTAINING PROTEIN"/>
    <property type="match status" value="1"/>
</dbReference>
<dbReference type="GO" id="GO:0016847">
    <property type="term" value="F:1-aminocyclopropane-1-carboxylate synthase activity"/>
    <property type="evidence" value="ECO:0007669"/>
    <property type="project" value="UniProtKB-EC"/>
</dbReference>
<dbReference type="EMBL" id="JAXCGZ010009895">
    <property type="protein sequence ID" value="KAK7076048.1"/>
    <property type="molecule type" value="Genomic_DNA"/>
</dbReference>
<protein>
    <submittedName>
        <fullName evidence="3">1-aminocyclopropane-1-carboxylate synthase</fullName>
        <ecNumber evidence="3">4.4.1.14</ecNumber>
    </submittedName>
</protein>
<dbReference type="InterPro" id="IPR015424">
    <property type="entry name" value="PyrdxlP-dep_Trfase"/>
</dbReference>
<evidence type="ECO:0000313" key="4">
    <source>
        <dbReference type="Proteomes" id="UP001381693"/>
    </source>
</evidence>
<dbReference type="Proteomes" id="UP001381693">
    <property type="component" value="Unassembled WGS sequence"/>
</dbReference>
<feature type="non-terminal residue" evidence="3">
    <location>
        <position position="146"/>
    </location>
</feature>
<evidence type="ECO:0000259" key="2">
    <source>
        <dbReference type="Pfam" id="PF00155"/>
    </source>
</evidence>
<proteinExistence type="predicted"/>
<evidence type="ECO:0000313" key="3">
    <source>
        <dbReference type="EMBL" id="KAK7076048.1"/>
    </source>
</evidence>
<dbReference type="GO" id="GO:0030170">
    <property type="term" value="F:pyridoxal phosphate binding"/>
    <property type="evidence" value="ECO:0007669"/>
    <property type="project" value="InterPro"/>
</dbReference>
<reference evidence="3 4" key="1">
    <citation type="submission" date="2023-11" db="EMBL/GenBank/DDBJ databases">
        <title>Halocaridina rubra genome assembly.</title>
        <authorList>
            <person name="Smith C."/>
        </authorList>
    </citation>
    <scope>NUCLEOTIDE SEQUENCE [LARGE SCALE GENOMIC DNA]</scope>
    <source>
        <strain evidence="3">EP-1</strain>
        <tissue evidence="3">Whole</tissue>
    </source>
</reference>
<dbReference type="InterPro" id="IPR004839">
    <property type="entry name" value="Aminotransferase_I/II_large"/>
</dbReference>
<gene>
    <name evidence="3" type="primary">ACS7</name>
    <name evidence="3" type="ORF">SK128_009273</name>
</gene>
<feature type="domain" description="Aminotransferase class I/classII large" evidence="2">
    <location>
        <begin position="1"/>
        <end position="139"/>
    </location>
</feature>
<accession>A0AAN8X8S0</accession>
<organism evidence="3 4">
    <name type="scientific">Halocaridina rubra</name>
    <name type="common">Hawaiian red shrimp</name>
    <dbReference type="NCBI Taxonomy" id="373956"/>
    <lineage>
        <taxon>Eukaryota</taxon>
        <taxon>Metazoa</taxon>
        <taxon>Ecdysozoa</taxon>
        <taxon>Arthropoda</taxon>
        <taxon>Crustacea</taxon>
        <taxon>Multicrustacea</taxon>
        <taxon>Malacostraca</taxon>
        <taxon>Eumalacostraca</taxon>
        <taxon>Eucarida</taxon>
        <taxon>Decapoda</taxon>
        <taxon>Pleocyemata</taxon>
        <taxon>Caridea</taxon>
        <taxon>Atyoidea</taxon>
        <taxon>Atyidae</taxon>
        <taxon>Halocaridina</taxon>
    </lineage>
</organism>
<dbReference type="Gene3D" id="3.90.1150.10">
    <property type="entry name" value="Aspartate Aminotransferase, domain 1"/>
    <property type="match status" value="1"/>
</dbReference>
<dbReference type="GO" id="GO:0008483">
    <property type="term" value="F:transaminase activity"/>
    <property type="evidence" value="ECO:0007669"/>
    <property type="project" value="TreeGrafter"/>
</dbReference>
<keyword evidence="3" id="KW-0456">Lyase</keyword>
<feature type="non-terminal residue" evidence="3">
    <location>
        <position position="1"/>
    </location>
</feature>
<dbReference type="InterPro" id="IPR015421">
    <property type="entry name" value="PyrdxlP-dep_Trfase_major"/>
</dbReference>
<dbReference type="EC" id="4.4.1.14" evidence="3"/>
<dbReference type="Pfam" id="PF00155">
    <property type="entry name" value="Aminotran_1_2"/>
    <property type="match status" value="1"/>
</dbReference>
<dbReference type="Gene3D" id="3.40.640.10">
    <property type="entry name" value="Type I PLP-dependent aspartate aminotransferase-like (Major domain)"/>
    <property type="match status" value="1"/>
</dbReference>
<name>A0AAN8X8S0_HALRR</name>
<sequence>DFGLDGFRVGVIHSTNQEVVSCLQKLSVYHSTASIIQHSCEALINDKEWCDYFFLPTYRRKLRESYEKAQCLLEEAGIEVKEANSGLFLWINLQPFLNEITKEEELALFEDFFMQGLFVVPGSILHCANPGWFRLIYSVYSQDLDA</sequence>
<keyword evidence="4" id="KW-1185">Reference proteome</keyword>
<dbReference type="PANTHER" id="PTHR43795">
    <property type="entry name" value="BIFUNCTIONAL ASPARTATE AMINOTRANSFERASE AND GLUTAMATE/ASPARTATE-PREPHENATE AMINOTRANSFERASE-RELATED"/>
    <property type="match status" value="1"/>
</dbReference>
<comment type="caution">
    <text evidence="3">The sequence shown here is derived from an EMBL/GenBank/DDBJ whole genome shotgun (WGS) entry which is preliminary data.</text>
</comment>
<dbReference type="InterPro" id="IPR015422">
    <property type="entry name" value="PyrdxlP-dep_Trfase_small"/>
</dbReference>
<keyword evidence="1" id="KW-0663">Pyridoxal phosphate</keyword>
<dbReference type="SUPFAM" id="SSF53383">
    <property type="entry name" value="PLP-dependent transferases"/>
    <property type="match status" value="1"/>
</dbReference>
<dbReference type="AlphaFoldDB" id="A0AAN8X8S0"/>